<reference evidence="2" key="1">
    <citation type="submission" date="2020-06" db="EMBL/GenBank/DDBJ databases">
        <authorList>
            <consortium name="Plant Systems Biology data submission"/>
        </authorList>
    </citation>
    <scope>NUCLEOTIDE SEQUENCE</scope>
    <source>
        <strain evidence="2">D6</strain>
    </source>
</reference>
<feature type="compositionally biased region" description="Low complexity" evidence="1">
    <location>
        <begin position="939"/>
        <end position="961"/>
    </location>
</feature>
<feature type="region of interest" description="Disordered" evidence="1">
    <location>
        <begin position="95"/>
        <end position="128"/>
    </location>
</feature>
<accession>A0A9N8DRU0</accession>
<gene>
    <name evidence="2" type="ORF">SEMRO_307_G113270.1</name>
</gene>
<feature type="compositionally biased region" description="Basic and acidic residues" evidence="1">
    <location>
        <begin position="111"/>
        <end position="128"/>
    </location>
</feature>
<protein>
    <submittedName>
        <fullName evidence="2">Uncharacterized protein</fullName>
    </submittedName>
</protein>
<organism evidence="2 3">
    <name type="scientific">Seminavis robusta</name>
    <dbReference type="NCBI Taxonomy" id="568900"/>
    <lineage>
        <taxon>Eukaryota</taxon>
        <taxon>Sar</taxon>
        <taxon>Stramenopiles</taxon>
        <taxon>Ochrophyta</taxon>
        <taxon>Bacillariophyta</taxon>
        <taxon>Bacillariophyceae</taxon>
        <taxon>Bacillariophycidae</taxon>
        <taxon>Naviculales</taxon>
        <taxon>Naviculaceae</taxon>
        <taxon>Seminavis</taxon>
    </lineage>
</organism>
<evidence type="ECO:0000256" key="1">
    <source>
        <dbReference type="SAM" id="MobiDB-lite"/>
    </source>
</evidence>
<evidence type="ECO:0000313" key="3">
    <source>
        <dbReference type="Proteomes" id="UP001153069"/>
    </source>
</evidence>
<evidence type="ECO:0000313" key="2">
    <source>
        <dbReference type="EMBL" id="CAB9507456.1"/>
    </source>
</evidence>
<feature type="region of interest" description="Disordered" evidence="1">
    <location>
        <begin position="166"/>
        <end position="245"/>
    </location>
</feature>
<feature type="region of interest" description="Disordered" evidence="1">
    <location>
        <begin position="910"/>
        <end position="973"/>
    </location>
</feature>
<comment type="caution">
    <text evidence="2">The sequence shown here is derived from an EMBL/GenBank/DDBJ whole genome shotgun (WGS) entry which is preliminary data.</text>
</comment>
<dbReference type="EMBL" id="CAICTM010000306">
    <property type="protein sequence ID" value="CAB9507456.1"/>
    <property type="molecule type" value="Genomic_DNA"/>
</dbReference>
<dbReference type="Proteomes" id="UP001153069">
    <property type="component" value="Unassembled WGS sequence"/>
</dbReference>
<feature type="region of interest" description="Disordered" evidence="1">
    <location>
        <begin position="40"/>
        <end position="70"/>
    </location>
</feature>
<name>A0A9N8DRU0_9STRA</name>
<proteinExistence type="predicted"/>
<feature type="compositionally biased region" description="Basic and acidic residues" evidence="1">
    <location>
        <begin position="45"/>
        <end position="59"/>
    </location>
</feature>
<dbReference type="AlphaFoldDB" id="A0A9N8DRU0"/>
<dbReference type="OrthoDB" id="43313at2759"/>
<keyword evidence="3" id="KW-1185">Reference proteome</keyword>
<sequence>MAASHEQPEGEIQIMPDGTKVQIYIRADGRKVRRVFKTRKVPPKTVKEGDNIVRPDGTRKVANNKAPTTNTTAAGDLAGLLEKADSAMPKTCGSATVAGDTPLKTPTTQKANEDASSKGEIITRPDGSRYRRRVVRRKTSPKEGEIIVKPDGRRVRIVRKKVAPTLKRGVAASTATAKPAPVAPDTIAPGETTTVPVATKPTLARSASDGTDREIPAKRSTEGDARSTEQSTSGGVVAGGGQVKPATEKEISDWVMVDTMHTNDATKINVAVKLTLQGPDGKQSLKESDTKDLSLSELANLLRGLGGSLALVDVLLKDARSLSKSNPQFRMTDVSQSDVVKDRALPVGATEEPGVAVGATTKELPAGMELVPIDVAEAGRAVKEMGISDVKSVLQGETAQLAKELRIANKRKKMLEQQLIKNRIAIADDIPYEECKEKMNRINPRLGELAAMVPDGKMLIEHPDPVVEKELRKEYHELTVEAERLDAAMVLTPEYQKEQEQKEERWERETAADNEEALKQIRRHMPVNSRNLTVEQLATTPTPNGKHLPRATARKFKRTNVLKLIRFHPDEIERMHPNYLNELGCRGLTLTERRALHAQLTTVAKSWKKNCSDKTTGMKWKWFELLRDSLKLALNEWEQHCVACGPPGNHKCDLFGPSCPLVADKKVDYSGDYGFPEGAVFPENEVSRIADDPGAKALLEAQALARAKIEDERAEILKKHYKNVMFVAKANGSCAAMDEAMDKIEIREIAWVERTIENAAYTDDEKRKEVISYTHLLNDLKRTVQGLAARSGMETRGARNKDRDDPDTRSAVECALCEELNDSLSILFPFLERRMREMKLKDTRVSQCIEVISGLMGDLHVRNQQTLKKLAVCRPDPSRKLKKIAEIEKEARARAVHALSTESEISDSCFSEVEDASRPPPLPKSLLGPPEAKGRQERGGLLAAIAGKGKAKAKPSIGSKPTSPKPNRPKIGGGLLAAIAARGKK</sequence>
<feature type="compositionally biased region" description="Basic and acidic residues" evidence="1">
    <location>
        <begin position="210"/>
        <end position="227"/>
    </location>
</feature>